<reference evidence="1" key="1">
    <citation type="submission" date="2007-10" db="EMBL/GenBank/DDBJ databases">
        <title>Complete sequence of Methanococcus maripaludis C6.</title>
        <authorList>
            <consortium name="US DOE Joint Genome Institute"/>
            <person name="Copeland A."/>
            <person name="Lucas S."/>
            <person name="Lapidus A."/>
            <person name="Barry K."/>
            <person name="Glavina del Rio T."/>
            <person name="Dalin E."/>
            <person name="Tice H."/>
            <person name="Pitluck S."/>
            <person name="Clum A."/>
            <person name="Schmutz J."/>
            <person name="Larimer F."/>
            <person name="Land M."/>
            <person name="Hauser L."/>
            <person name="Kyrpides N."/>
            <person name="Mikhailova N."/>
            <person name="Sieprawska-Lupa M."/>
            <person name="Whitman W.B."/>
            <person name="Richardson P."/>
        </authorList>
    </citation>
    <scope>NUCLEOTIDE SEQUENCE [LARGE SCALE GENOMIC DNA]</scope>
    <source>
        <strain evidence="1">C6</strain>
    </source>
</reference>
<accession>A9A6S9</accession>
<sequence length="51" mass="5920">MKTVSTKLDGEIQDLLKLVREKMENETGEYNPSIPNQIKYALNKLKENKLI</sequence>
<dbReference type="AlphaFoldDB" id="A9A6S9"/>
<proteinExistence type="predicted"/>
<evidence type="ECO:0000313" key="1">
    <source>
        <dbReference type="EMBL" id="ABX01357.1"/>
    </source>
</evidence>
<dbReference type="EMBL" id="CP000867">
    <property type="protein sequence ID" value="ABX01357.1"/>
    <property type="molecule type" value="Genomic_DNA"/>
</dbReference>
<dbReference type="KEGG" id="mmx:MmarC6_0540"/>
<organism evidence="1">
    <name type="scientific">Methanococcus maripaludis (strain C6 / ATCC BAA-1332)</name>
    <dbReference type="NCBI Taxonomy" id="444158"/>
    <lineage>
        <taxon>Archaea</taxon>
        <taxon>Methanobacteriati</taxon>
        <taxon>Methanobacteriota</taxon>
        <taxon>Methanomada group</taxon>
        <taxon>Methanococci</taxon>
        <taxon>Methanococcales</taxon>
        <taxon>Methanococcaceae</taxon>
        <taxon>Methanococcus</taxon>
    </lineage>
</organism>
<dbReference type="STRING" id="444158.MmarC6_0540"/>
<name>A9A6S9_METM6</name>
<protein>
    <submittedName>
        <fullName evidence="1">Uncharacterized protein</fullName>
    </submittedName>
</protein>
<dbReference type="HOGENOM" id="CLU_3094114_0_0_2"/>
<gene>
    <name evidence="1" type="ordered locus">MmarC6_0540</name>
</gene>